<dbReference type="AlphaFoldDB" id="A0A370BSW5"/>
<sequence>MAAQPLHRFVYLPYEIREMIIEYAATAGSEFFYYKQHLEELRKVDRLFCAVASRELFATCTVYINDSKLIVPKGNGRKRKRGRREKMEKALPFTDFEIFRTKNNNVAHNVRKLIIGCRGSWEHLEGIRDKIESYGKDLMRIYFPLLIRLRRLEFLSLTIAFDILAECESRYLARALLAGLKDYMPPRLDDIYVRHYNVHSSRTPSVDLLPSIMARLRHFKSNLFAHKHWLGPEHSNVFHLLGHGECLISVEIDGQTESILSKKELSLAPLCPSLVHPDAPLRSFRLYMSTISASRLAGLRHFRKSLRYVGLKVVKLDRGLWDEVFQALSEIEGLTLLGILACGYDSKGSGKDFAHSSGSCGSELYSTRIEDQQALENCFAATKRNRLAIGDE</sequence>
<dbReference type="Proteomes" id="UP000253845">
    <property type="component" value="Unassembled WGS sequence"/>
</dbReference>
<dbReference type="VEuPathDB" id="FungiDB:M747DRAFT_262777"/>
<evidence type="ECO:0000313" key="2">
    <source>
        <dbReference type="Proteomes" id="UP000253845"/>
    </source>
</evidence>
<evidence type="ECO:0008006" key="3">
    <source>
        <dbReference type="Google" id="ProtNLM"/>
    </source>
</evidence>
<dbReference type="EMBL" id="KZ851923">
    <property type="protein sequence ID" value="RDH18567.1"/>
    <property type="molecule type" value="Genomic_DNA"/>
</dbReference>
<evidence type="ECO:0000313" key="1">
    <source>
        <dbReference type="EMBL" id="RDH18567.1"/>
    </source>
</evidence>
<accession>A0A370BSW5</accession>
<organism evidence="1 2">
    <name type="scientific">Aspergillus niger ATCC 13496</name>
    <dbReference type="NCBI Taxonomy" id="1353008"/>
    <lineage>
        <taxon>Eukaryota</taxon>
        <taxon>Fungi</taxon>
        <taxon>Dikarya</taxon>
        <taxon>Ascomycota</taxon>
        <taxon>Pezizomycotina</taxon>
        <taxon>Eurotiomycetes</taxon>
        <taxon>Eurotiomycetidae</taxon>
        <taxon>Eurotiales</taxon>
        <taxon>Aspergillaceae</taxon>
        <taxon>Aspergillus</taxon>
        <taxon>Aspergillus subgen. Circumdati</taxon>
    </lineage>
</organism>
<reference evidence="1 2" key="1">
    <citation type="submission" date="2018-07" db="EMBL/GenBank/DDBJ databases">
        <title>Section-level genome sequencing of Aspergillus section Nigri to investigate inter- and intra-species variation.</title>
        <authorList>
            <consortium name="DOE Joint Genome Institute"/>
            <person name="Vesth T.C."/>
            <person name="Nybo J.L."/>
            <person name="Theobald S."/>
            <person name="Frisvad J.C."/>
            <person name="Larsen T.O."/>
            <person name="Nielsen K.F."/>
            <person name="Hoof J.B."/>
            <person name="Brandl J."/>
            <person name="Salamov A."/>
            <person name="Riley R."/>
            <person name="Gladden J.M."/>
            <person name="Phatale P."/>
            <person name="Nielsen M.T."/>
            <person name="Lyhne E.K."/>
            <person name="Kogle M.E."/>
            <person name="Strasser K."/>
            <person name="McDonnell E."/>
            <person name="Barry K."/>
            <person name="Clum A."/>
            <person name="Chen C."/>
            <person name="Nolan M."/>
            <person name="Sandor L."/>
            <person name="Kuo A."/>
            <person name="Lipzen A."/>
            <person name="Hainaut M."/>
            <person name="Drula E."/>
            <person name="Tsang A."/>
            <person name="Magnuson J.K."/>
            <person name="Henrissat B."/>
            <person name="Wiebenga A."/>
            <person name="Simmons B.A."/>
            <person name="Makela M.R."/>
            <person name="De vries R.P."/>
            <person name="Grigoriev I.V."/>
            <person name="Mortensen U.H."/>
            <person name="Baker S.E."/>
            <person name="Andersen M.R."/>
        </authorList>
    </citation>
    <scope>NUCLEOTIDE SEQUENCE [LARGE SCALE GENOMIC DNA]</scope>
    <source>
        <strain evidence="1 2">ATCC 13496</strain>
    </source>
</reference>
<proteinExistence type="predicted"/>
<name>A0A370BSW5_ASPNG</name>
<gene>
    <name evidence="1" type="ORF">M747DRAFT_262777</name>
</gene>
<feature type="non-terminal residue" evidence="1">
    <location>
        <position position="392"/>
    </location>
</feature>
<protein>
    <recommendedName>
        <fullName evidence="3">F-box domain-containing protein</fullName>
    </recommendedName>
</protein>